<dbReference type="KEGG" id="nnu:104601298"/>
<dbReference type="GO" id="GO:0003682">
    <property type="term" value="F:chromatin binding"/>
    <property type="evidence" value="ECO:0000318"/>
    <property type="project" value="GO_Central"/>
</dbReference>
<evidence type="ECO:0000313" key="6">
    <source>
        <dbReference type="RefSeq" id="XP_010262891.1"/>
    </source>
</evidence>
<evidence type="ECO:0000256" key="3">
    <source>
        <dbReference type="ARBA" id="ARBA00023242"/>
    </source>
</evidence>
<dbReference type="GO" id="GO:0000993">
    <property type="term" value="F:RNA polymerase II complex binding"/>
    <property type="evidence" value="ECO:0000318"/>
    <property type="project" value="GO_Central"/>
</dbReference>
<accession>A0A1U8AKR2</accession>
<comment type="subcellular location">
    <subcellularLocation>
        <location evidence="1">Nucleus</location>
    </subcellularLocation>
</comment>
<dbReference type="eggNOG" id="KOG2478">
    <property type="taxonomic scope" value="Eukaryota"/>
</dbReference>
<evidence type="ECO:0000313" key="5">
    <source>
        <dbReference type="Proteomes" id="UP000189703"/>
    </source>
</evidence>
<dbReference type="RefSeq" id="XP_010262891.1">
    <property type="nucleotide sequence ID" value="XM_010264589.1"/>
</dbReference>
<dbReference type="PANTHER" id="PTHR23188">
    <property type="entry name" value="RNA POLYMERASE II-ASSOCIATED FACTOR 1 HOMOLOG"/>
    <property type="match status" value="1"/>
</dbReference>
<evidence type="ECO:0000256" key="2">
    <source>
        <dbReference type="ARBA" id="ARBA00007560"/>
    </source>
</evidence>
<dbReference type="STRING" id="4432.A0A1U8AKR2"/>
<gene>
    <name evidence="6" type="primary">LOC104601298</name>
</gene>
<proteinExistence type="inferred from homology"/>
<keyword evidence="5" id="KW-1185">Reference proteome</keyword>
<comment type="similarity">
    <text evidence="2">Belongs to the PAF1 family.</text>
</comment>
<evidence type="ECO:0000256" key="1">
    <source>
        <dbReference type="ARBA" id="ARBA00004123"/>
    </source>
</evidence>
<evidence type="ECO:0000256" key="4">
    <source>
        <dbReference type="SAM" id="MobiDB-lite"/>
    </source>
</evidence>
<reference evidence="6" key="1">
    <citation type="submission" date="2025-08" db="UniProtKB">
        <authorList>
            <consortium name="RefSeq"/>
        </authorList>
    </citation>
    <scope>IDENTIFICATION</scope>
</reference>
<dbReference type="GeneID" id="104601298"/>
<feature type="compositionally biased region" description="Polar residues" evidence="4">
    <location>
        <begin position="237"/>
        <end position="251"/>
    </location>
</feature>
<dbReference type="GO" id="GO:0006368">
    <property type="term" value="P:transcription elongation by RNA polymerase II"/>
    <property type="evidence" value="ECO:0007669"/>
    <property type="project" value="InterPro"/>
</dbReference>
<feature type="region of interest" description="Disordered" evidence="4">
    <location>
        <begin position="191"/>
        <end position="212"/>
    </location>
</feature>
<dbReference type="InterPro" id="IPR007133">
    <property type="entry name" value="RNA_pol_II-assoc_Paf1"/>
</dbReference>
<organism evidence="5 6">
    <name type="scientific">Nelumbo nucifera</name>
    <name type="common">Sacred lotus</name>
    <dbReference type="NCBI Taxonomy" id="4432"/>
    <lineage>
        <taxon>Eukaryota</taxon>
        <taxon>Viridiplantae</taxon>
        <taxon>Streptophyta</taxon>
        <taxon>Embryophyta</taxon>
        <taxon>Tracheophyta</taxon>
        <taxon>Spermatophyta</taxon>
        <taxon>Magnoliopsida</taxon>
        <taxon>Proteales</taxon>
        <taxon>Nelumbonaceae</taxon>
        <taxon>Nelumbo</taxon>
    </lineage>
</organism>
<dbReference type="GO" id="GO:0016593">
    <property type="term" value="C:Cdc73/Paf1 complex"/>
    <property type="evidence" value="ECO:0000318"/>
    <property type="project" value="GO_Central"/>
</dbReference>
<dbReference type="Proteomes" id="UP000189703">
    <property type="component" value="Unplaced"/>
</dbReference>
<dbReference type="OrthoDB" id="10260285at2759"/>
<dbReference type="InParanoid" id="A0A1U8AKR2"/>
<name>A0A1U8AKR2_NELNU</name>
<dbReference type="PANTHER" id="PTHR23188:SF12">
    <property type="entry name" value="RNA POLYMERASE II-ASSOCIATED FACTOR 1 HOMOLOG"/>
    <property type="match status" value="1"/>
</dbReference>
<keyword evidence="3" id="KW-0539">Nucleus</keyword>
<dbReference type="AlphaFoldDB" id="A0A1U8AKR2"/>
<feature type="region of interest" description="Disordered" evidence="4">
    <location>
        <begin position="228"/>
        <end position="279"/>
    </location>
</feature>
<protein>
    <submittedName>
        <fullName evidence="6">Uncharacterized protein LOC104601298</fullName>
    </submittedName>
</protein>
<sequence>MRMRESHLRWIVHVHPMTASMRWRDLLVYPSTHAKTYTNRNHIQPALSCLAIKQKAYYSFLREKQMQAIELKWGSSSSSYRRRPLLSSLCRASTRLQSFDWSRFSAGFLATNLNLLSATQVLGGDADGPIKYLVIFDEKAARYLSLPMKLVLWKKRAKEGRSSDEVEHYPIPSRVTVRCRPEVAAIELQEAGDLARPSETPMAMGDSQDYSLRNKRSRSCMKSFSLLKDPHDDYENSKGNVSSSKRGTSTIEDGLVRQHKLSQLQDMDHSSGAEDDISE</sequence>